<keyword evidence="3" id="KW-1185">Reference proteome</keyword>
<accession>A0ABP4J1J9</accession>
<feature type="compositionally biased region" description="Low complexity" evidence="1">
    <location>
        <begin position="46"/>
        <end position="60"/>
    </location>
</feature>
<protein>
    <submittedName>
        <fullName evidence="2">Uncharacterized protein</fullName>
    </submittedName>
</protein>
<feature type="region of interest" description="Disordered" evidence="1">
    <location>
        <begin position="38"/>
        <end position="60"/>
    </location>
</feature>
<dbReference type="Proteomes" id="UP001499863">
    <property type="component" value="Unassembled WGS sequence"/>
</dbReference>
<evidence type="ECO:0000256" key="1">
    <source>
        <dbReference type="SAM" id="MobiDB-lite"/>
    </source>
</evidence>
<gene>
    <name evidence="2" type="ORF">GCM10009639_52210</name>
</gene>
<sequence>MIWLLALCVIAALCLGAWSIEQFVHEIRQARAEAARQAARAERARPAGLAPGPRAARARP</sequence>
<name>A0ABP4J1J9_9ACTN</name>
<proteinExistence type="predicted"/>
<dbReference type="RefSeq" id="WP_344340446.1">
    <property type="nucleotide sequence ID" value="NZ_BAAAKJ010000292.1"/>
</dbReference>
<comment type="caution">
    <text evidence="2">The sequence shown here is derived from an EMBL/GenBank/DDBJ whole genome shotgun (WGS) entry which is preliminary data.</text>
</comment>
<evidence type="ECO:0000313" key="3">
    <source>
        <dbReference type="Proteomes" id="UP001499863"/>
    </source>
</evidence>
<organism evidence="2 3">
    <name type="scientific">Kitasatospora putterlickiae</name>
    <dbReference type="NCBI Taxonomy" id="221725"/>
    <lineage>
        <taxon>Bacteria</taxon>
        <taxon>Bacillati</taxon>
        <taxon>Actinomycetota</taxon>
        <taxon>Actinomycetes</taxon>
        <taxon>Kitasatosporales</taxon>
        <taxon>Streptomycetaceae</taxon>
        <taxon>Kitasatospora</taxon>
    </lineage>
</organism>
<reference evidence="3" key="1">
    <citation type="journal article" date="2019" name="Int. J. Syst. Evol. Microbiol.">
        <title>The Global Catalogue of Microorganisms (GCM) 10K type strain sequencing project: providing services to taxonomists for standard genome sequencing and annotation.</title>
        <authorList>
            <consortium name="The Broad Institute Genomics Platform"/>
            <consortium name="The Broad Institute Genome Sequencing Center for Infectious Disease"/>
            <person name="Wu L."/>
            <person name="Ma J."/>
        </authorList>
    </citation>
    <scope>NUCLEOTIDE SEQUENCE [LARGE SCALE GENOMIC DNA]</scope>
    <source>
        <strain evidence="3">JCM 12393</strain>
    </source>
</reference>
<dbReference type="EMBL" id="BAAAKJ010000292">
    <property type="protein sequence ID" value="GAA1405346.1"/>
    <property type="molecule type" value="Genomic_DNA"/>
</dbReference>
<evidence type="ECO:0000313" key="2">
    <source>
        <dbReference type="EMBL" id="GAA1405346.1"/>
    </source>
</evidence>